<keyword evidence="1" id="KW-1133">Transmembrane helix</keyword>
<organism evidence="2 3">
    <name type="scientific">Rossellomorea aquimaris</name>
    <dbReference type="NCBI Taxonomy" id="189382"/>
    <lineage>
        <taxon>Bacteria</taxon>
        <taxon>Bacillati</taxon>
        <taxon>Bacillota</taxon>
        <taxon>Bacilli</taxon>
        <taxon>Bacillales</taxon>
        <taxon>Bacillaceae</taxon>
        <taxon>Rossellomorea</taxon>
    </lineage>
</organism>
<evidence type="ECO:0000313" key="2">
    <source>
        <dbReference type="EMBL" id="OIU72821.1"/>
    </source>
</evidence>
<name>A0A1J6W5B0_9BACI</name>
<keyword evidence="3" id="KW-1185">Reference proteome</keyword>
<keyword evidence="1" id="KW-0812">Transmembrane</keyword>
<sequence length="68" mass="7820">MYDVFNEYKEDCDLVEYEGAALNSSMNPGELKNWGTGSEALYWGVLRFDNIIGFLIIKGLFLIIYPDF</sequence>
<comment type="caution">
    <text evidence="2">The sequence shown here is derived from an EMBL/GenBank/DDBJ whole genome shotgun (WGS) entry which is preliminary data.</text>
</comment>
<reference evidence="2 3" key="1">
    <citation type="submission" date="2016-09" db="EMBL/GenBank/DDBJ databases">
        <title>Bacillus aquimaris SAMM genome sequence reveals colonization and biosurfactant production capacities.</title>
        <authorList>
            <person name="Waghmode S.R."/>
            <person name="Suryavanshi M.V."/>
        </authorList>
    </citation>
    <scope>NUCLEOTIDE SEQUENCE [LARGE SCALE GENOMIC DNA]</scope>
    <source>
        <strain evidence="2 3">SAMM</strain>
    </source>
</reference>
<dbReference type="EMBL" id="MINN01000070">
    <property type="protein sequence ID" value="OIU72821.1"/>
    <property type="molecule type" value="Genomic_DNA"/>
</dbReference>
<dbReference type="Proteomes" id="UP000182062">
    <property type="component" value="Unassembled WGS sequence"/>
</dbReference>
<accession>A0A1J6W5B0</accession>
<keyword evidence="1" id="KW-0472">Membrane</keyword>
<evidence type="ECO:0000313" key="3">
    <source>
        <dbReference type="Proteomes" id="UP000182062"/>
    </source>
</evidence>
<evidence type="ECO:0000256" key="1">
    <source>
        <dbReference type="SAM" id="Phobius"/>
    </source>
</evidence>
<gene>
    <name evidence="2" type="ORF">BHE18_02850</name>
</gene>
<protein>
    <submittedName>
        <fullName evidence="2">Uncharacterized protein</fullName>
    </submittedName>
</protein>
<dbReference type="AlphaFoldDB" id="A0A1J6W5B0"/>
<proteinExistence type="predicted"/>
<feature type="transmembrane region" description="Helical" evidence="1">
    <location>
        <begin position="40"/>
        <end position="65"/>
    </location>
</feature>